<organism evidence="1">
    <name type="scientific">Anguilla anguilla</name>
    <name type="common">European freshwater eel</name>
    <name type="synonym">Muraena anguilla</name>
    <dbReference type="NCBI Taxonomy" id="7936"/>
    <lineage>
        <taxon>Eukaryota</taxon>
        <taxon>Metazoa</taxon>
        <taxon>Chordata</taxon>
        <taxon>Craniata</taxon>
        <taxon>Vertebrata</taxon>
        <taxon>Euteleostomi</taxon>
        <taxon>Actinopterygii</taxon>
        <taxon>Neopterygii</taxon>
        <taxon>Teleostei</taxon>
        <taxon>Anguilliformes</taxon>
        <taxon>Anguillidae</taxon>
        <taxon>Anguilla</taxon>
    </lineage>
</organism>
<protein>
    <submittedName>
        <fullName evidence="1">Uncharacterized protein</fullName>
    </submittedName>
</protein>
<name>A0A0E9TBN1_ANGAN</name>
<sequence length="28" mass="3256">MHDNVSCMFLIMVLYESHFCLTILQPAV</sequence>
<dbReference type="EMBL" id="GBXM01057458">
    <property type="protein sequence ID" value="JAH51119.1"/>
    <property type="molecule type" value="Transcribed_RNA"/>
</dbReference>
<dbReference type="AlphaFoldDB" id="A0A0E9TBN1"/>
<accession>A0A0E9TBN1</accession>
<reference evidence="1" key="1">
    <citation type="submission" date="2014-11" db="EMBL/GenBank/DDBJ databases">
        <authorList>
            <person name="Amaro Gonzalez C."/>
        </authorList>
    </citation>
    <scope>NUCLEOTIDE SEQUENCE</scope>
</reference>
<reference evidence="1" key="2">
    <citation type="journal article" date="2015" name="Fish Shellfish Immunol.">
        <title>Early steps in the European eel (Anguilla anguilla)-Vibrio vulnificus interaction in the gills: Role of the RtxA13 toxin.</title>
        <authorList>
            <person name="Callol A."/>
            <person name="Pajuelo D."/>
            <person name="Ebbesson L."/>
            <person name="Teles M."/>
            <person name="MacKenzie S."/>
            <person name="Amaro C."/>
        </authorList>
    </citation>
    <scope>NUCLEOTIDE SEQUENCE</scope>
</reference>
<proteinExistence type="predicted"/>
<evidence type="ECO:0000313" key="1">
    <source>
        <dbReference type="EMBL" id="JAH51119.1"/>
    </source>
</evidence>